<keyword evidence="2" id="KW-1185">Reference proteome</keyword>
<evidence type="ECO:0000313" key="2">
    <source>
        <dbReference type="Proteomes" id="UP000037566"/>
    </source>
</evidence>
<dbReference type="EMBL" id="LHUQ01000025">
    <property type="protein sequence ID" value="KON63571.1"/>
    <property type="molecule type" value="Genomic_DNA"/>
</dbReference>
<protein>
    <submittedName>
        <fullName evidence="1">Uncharacterized protein</fullName>
    </submittedName>
</protein>
<dbReference type="AlphaFoldDB" id="A0A0M0EF65"/>
<organism evidence="1 2">
    <name type="scientific">Komagataeibacter europaeus</name>
    <name type="common">Gluconacetobacter europaeus</name>
    <dbReference type="NCBI Taxonomy" id="33995"/>
    <lineage>
        <taxon>Bacteria</taxon>
        <taxon>Pseudomonadati</taxon>
        <taxon>Pseudomonadota</taxon>
        <taxon>Alphaproteobacteria</taxon>
        <taxon>Acetobacterales</taxon>
        <taxon>Acetobacteraceae</taxon>
        <taxon>Komagataeibacter</taxon>
    </lineage>
</organism>
<sequence>MRNVAFRLASDLGSRQKGIPIFIPGSANHDAGNLRLCRTCRPEGTCRRHCHRPDFDHQINSCAAIYHKPNSGGWARHFAPRLMAPENLGSRPPKVLLRGLALRTDFLEHRPGLTAPDAGASSVRIPRVSNVPSQDTSIRRVDEILGYANDDPQPDSQNSYLIWPLNHRGVENDGVAEPSAPVISTLSV</sequence>
<reference evidence="1" key="1">
    <citation type="submission" date="2015-08" db="EMBL/GenBank/DDBJ databases">
        <title>Draft genome sequence of Komagataeibacter europaeus CECT 8546 a cellulose producer strain from vinegar produced by the traditional method.</title>
        <authorList>
            <person name="Poehlein A."/>
            <person name="Valera M.J."/>
            <person name="Haack F.S."/>
            <person name="Mas A."/>
            <person name="Daniel R."/>
            <person name="Streit W.R."/>
            <person name="Mateo E."/>
        </authorList>
    </citation>
    <scope>NUCLEOTIDE SEQUENCE [LARGE SCALE GENOMIC DNA]</scope>
    <source>
        <strain evidence="1">CECT 8546</strain>
    </source>
</reference>
<accession>A0A0M0EF65</accession>
<evidence type="ECO:0000313" key="1">
    <source>
        <dbReference type="EMBL" id="KON63571.1"/>
    </source>
</evidence>
<comment type="caution">
    <text evidence="1">The sequence shown here is derived from an EMBL/GenBank/DDBJ whole genome shotgun (WGS) entry which is preliminary data.</text>
</comment>
<name>A0A0M0EF65_KOMEU</name>
<gene>
    <name evidence="1" type="ORF">KOEU_29000</name>
</gene>
<dbReference type="Proteomes" id="UP000037566">
    <property type="component" value="Unassembled WGS sequence"/>
</dbReference>
<proteinExistence type="predicted"/>